<evidence type="ECO:0000313" key="2">
    <source>
        <dbReference type="Proteomes" id="UP000324222"/>
    </source>
</evidence>
<sequence length="210" mass="23250">MGLGAPPLFLAPPALYTSPRLYLVRPHCHKQLTRMCFTGFKVRCQEKNPRRWHLHICLGRCRRGGNATLSRQRILAPRLAGVTKRRSVGGSGGGGGTRYLTWHEDLLHGTEGKDGEHVYYAEFVGIYGSLRTKAEFKVLYSVFVSAAGLFTPNVKAGSHVSIYGWKCQLLGFSAGFRCLVGGETSRKTRPICWSCPAASSFVYIVKSRKV</sequence>
<dbReference type="EMBL" id="VSRR010001091">
    <property type="protein sequence ID" value="MPC22467.1"/>
    <property type="molecule type" value="Genomic_DNA"/>
</dbReference>
<protein>
    <submittedName>
        <fullName evidence="1">Uncharacterized protein</fullName>
    </submittedName>
</protein>
<keyword evidence="2" id="KW-1185">Reference proteome</keyword>
<comment type="caution">
    <text evidence="1">The sequence shown here is derived from an EMBL/GenBank/DDBJ whole genome shotgun (WGS) entry which is preliminary data.</text>
</comment>
<dbReference type="Proteomes" id="UP000324222">
    <property type="component" value="Unassembled WGS sequence"/>
</dbReference>
<evidence type="ECO:0000313" key="1">
    <source>
        <dbReference type="EMBL" id="MPC22467.1"/>
    </source>
</evidence>
<organism evidence="1 2">
    <name type="scientific">Portunus trituberculatus</name>
    <name type="common">Swimming crab</name>
    <name type="synonym">Neptunus trituberculatus</name>
    <dbReference type="NCBI Taxonomy" id="210409"/>
    <lineage>
        <taxon>Eukaryota</taxon>
        <taxon>Metazoa</taxon>
        <taxon>Ecdysozoa</taxon>
        <taxon>Arthropoda</taxon>
        <taxon>Crustacea</taxon>
        <taxon>Multicrustacea</taxon>
        <taxon>Malacostraca</taxon>
        <taxon>Eumalacostraca</taxon>
        <taxon>Eucarida</taxon>
        <taxon>Decapoda</taxon>
        <taxon>Pleocyemata</taxon>
        <taxon>Brachyura</taxon>
        <taxon>Eubrachyura</taxon>
        <taxon>Portunoidea</taxon>
        <taxon>Portunidae</taxon>
        <taxon>Portuninae</taxon>
        <taxon>Portunus</taxon>
    </lineage>
</organism>
<dbReference type="AlphaFoldDB" id="A0A5B7DMW7"/>
<gene>
    <name evidence="1" type="ORF">E2C01_015481</name>
</gene>
<accession>A0A5B7DMW7</accession>
<proteinExistence type="predicted"/>
<reference evidence="1 2" key="1">
    <citation type="submission" date="2019-05" db="EMBL/GenBank/DDBJ databases">
        <title>Another draft genome of Portunus trituberculatus and its Hox gene families provides insights of decapod evolution.</title>
        <authorList>
            <person name="Jeong J.-H."/>
            <person name="Song I."/>
            <person name="Kim S."/>
            <person name="Choi T."/>
            <person name="Kim D."/>
            <person name="Ryu S."/>
            <person name="Kim W."/>
        </authorList>
    </citation>
    <scope>NUCLEOTIDE SEQUENCE [LARGE SCALE GENOMIC DNA]</scope>
    <source>
        <tissue evidence="1">Muscle</tissue>
    </source>
</reference>
<name>A0A5B7DMW7_PORTR</name>